<dbReference type="PANTHER" id="PTHR46679">
    <property type="match status" value="1"/>
</dbReference>
<name>A0A1F6LHY3_9BACT</name>
<dbReference type="PANTHER" id="PTHR46679:SF1">
    <property type="entry name" value="GLUTAREDOXIN-2, MITOCHONDRIAL"/>
    <property type="match status" value="1"/>
</dbReference>
<dbReference type="InterPro" id="IPR002109">
    <property type="entry name" value="Glutaredoxin"/>
</dbReference>
<dbReference type="Gene3D" id="3.40.30.10">
    <property type="entry name" value="Glutaredoxin"/>
    <property type="match status" value="1"/>
</dbReference>
<evidence type="ECO:0000256" key="5">
    <source>
        <dbReference type="ARBA" id="ARBA00023284"/>
    </source>
</evidence>
<dbReference type="PROSITE" id="PS50404">
    <property type="entry name" value="GST_NTER"/>
    <property type="match status" value="1"/>
</dbReference>
<proteinExistence type="inferred from homology"/>
<dbReference type="GO" id="GO:0015035">
    <property type="term" value="F:protein-disulfide reductase activity"/>
    <property type="evidence" value="ECO:0007669"/>
    <property type="project" value="TreeGrafter"/>
</dbReference>
<keyword evidence="2" id="KW-0813">Transport</keyword>
<evidence type="ECO:0000256" key="3">
    <source>
        <dbReference type="ARBA" id="ARBA00022982"/>
    </source>
</evidence>
<evidence type="ECO:0000256" key="4">
    <source>
        <dbReference type="ARBA" id="ARBA00023157"/>
    </source>
</evidence>
<dbReference type="AlphaFoldDB" id="A0A1F6LHY3"/>
<evidence type="ECO:0000313" key="7">
    <source>
        <dbReference type="EMBL" id="OGH58934.1"/>
    </source>
</evidence>
<accession>A0A1F6LHY3</accession>
<evidence type="ECO:0000256" key="2">
    <source>
        <dbReference type="ARBA" id="ARBA00022448"/>
    </source>
</evidence>
<dbReference type="InterPro" id="IPR011767">
    <property type="entry name" value="GLR_AS"/>
</dbReference>
<dbReference type="Proteomes" id="UP000177067">
    <property type="component" value="Unassembled WGS sequence"/>
</dbReference>
<dbReference type="InterPro" id="IPR036249">
    <property type="entry name" value="Thioredoxin-like_sf"/>
</dbReference>
<keyword evidence="4" id="KW-1015">Disulfide bond</keyword>
<keyword evidence="5" id="KW-0676">Redox-active center</keyword>
<sequence>MNIKIYTTPTCPYCERAKELLNSINLEYKEVDVESNPEERVKLIEDYQWMTVPAVFIDDKLVGGYDDLVKIHSEGKLFTK</sequence>
<dbReference type="Pfam" id="PF00462">
    <property type="entry name" value="Glutaredoxin"/>
    <property type="match status" value="1"/>
</dbReference>
<reference evidence="7 8" key="1">
    <citation type="journal article" date="2016" name="Nat. Commun.">
        <title>Thousands of microbial genomes shed light on interconnected biogeochemical processes in an aquifer system.</title>
        <authorList>
            <person name="Anantharaman K."/>
            <person name="Brown C.T."/>
            <person name="Hug L.A."/>
            <person name="Sharon I."/>
            <person name="Castelle C.J."/>
            <person name="Probst A.J."/>
            <person name="Thomas B.C."/>
            <person name="Singh A."/>
            <person name="Wilkins M.J."/>
            <person name="Karaoz U."/>
            <person name="Brodie E.L."/>
            <person name="Williams K.H."/>
            <person name="Hubbard S.S."/>
            <person name="Banfield J.F."/>
        </authorList>
    </citation>
    <scope>NUCLEOTIDE SEQUENCE [LARGE SCALE GENOMIC DNA]</scope>
</reference>
<evidence type="ECO:0000313" key="8">
    <source>
        <dbReference type="Proteomes" id="UP000177067"/>
    </source>
</evidence>
<dbReference type="PROSITE" id="PS51354">
    <property type="entry name" value="GLUTAREDOXIN_2"/>
    <property type="match status" value="1"/>
</dbReference>
<organism evidence="7 8">
    <name type="scientific">Candidatus Magasanikbacteria bacterium RIFCSPHIGHO2_01_FULL_33_34</name>
    <dbReference type="NCBI Taxonomy" id="1798671"/>
    <lineage>
        <taxon>Bacteria</taxon>
        <taxon>Candidatus Magasanikiibacteriota</taxon>
    </lineage>
</organism>
<dbReference type="InterPro" id="IPR004045">
    <property type="entry name" value="Glutathione_S-Trfase_N"/>
</dbReference>
<dbReference type="PRINTS" id="PR00160">
    <property type="entry name" value="GLUTAREDOXIN"/>
</dbReference>
<evidence type="ECO:0000256" key="1">
    <source>
        <dbReference type="ARBA" id="ARBA00007787"/>
    </source>
</evidence>
<gene>
    <name evidence="7" type="ORF">A2725_04270</name>
</gene>
<comment type="caution">
    <text evidence="7">The sequence shown here is derived from an EMBL/GenBank/DDBJ whole genome shotgun (WGS) entry which is preliminary data.</text>
</comment>
<dbReference type="PROSITE" id="PS00195">
    <property type="entry name" value="GLUTAREDOXIN_1"/>
    <property type="match status" value="1"/>
</dbReference>
<protein>
    <recommendedName>
        <fullName evidence="6">GST N-terminal domain-containing protein</fullName>
    </recommendedName>
</protein>
<dbReference type="SUPFAM" id="SSF52833">
    <property type="entry name" value="Thioredoxin-like"/>
    <property type="match status" value="1"/>
</dbReference>
<dbReference type="InterPro" id="IPR014025">
    <property type="entry name" value="Glutaredoxin_subgr"/>
</dbReference>
<comment type="similarity">
    <text evidence="1">Belongs to the glutaredoxin family.</text>
</comment>
<keyword evidence="3" id="KW-0249">Electron transport</keyword>
<evidence type="ECO:0000259" key="6">
    <source>
        <dbReference type="PROSITE" id="PS50404"/>
    </source>
</evidence>
<dbReference type="EMBL" id="MFPS01000008">
    <property type="protein sequence ID" value="OGH58934.1"/>
    <property type="molecule type" value="Genomic_DNA"/>
</dbReference>
<feature type="domain" description="GST N-terminal" evidence="6">
    <location>
        <begin position="1"/>
        <end position="80"/>
    </location>
</feature>